<feature type="domain" description="DUF5615" evidence="1">
    <location>
        <begin position="4"/>
        <end position="61"/>
    </location>
</feature>
<dbReference type="EMBL" id="JBHSJG010000044">
    <property type="protein sequence ID" value="MFC4989269.1"/>
    <property type="molecule type" value="Genomic_DNA"/>
</dbReference>
<gene>
    <name evidence="2" type="ORF">ACFPFO_16190</name>
</gene>
<reference evidence="2 3" key="1">
    <citation type="journal article" date="2019" name="Int. J. Syst. Evol. Microbiol.">
        <title>The Global Catalogue of Microorganisms (GCM) 10K type strain sequencing project: providing services to taxonomists for standard genome sequencing and annotation.</title>
        <authorList>
            <consortium name="The Broad Institute Genomics Platform"/>
            <consortium name="The Broad Institute Genome Sequencing Center for Infectious Disease"/>
            <person name="Wu L."/>
            <person name="Ma J."/>
        </authorList>
    </citation>
    <scope>NUCLEOTIDE SEQUENCE [LARGE SCALE GENOMIC DNA]</scope>
    <source>
        <strain evidence="2 3">CGMCC 1.15824</strain>
    </source>
</reference>
<proteinExistence type="predicted"/>
<accession>A0ABD5QI88</accession>
<name>A0ABD5QI88_9EURY</name>
<dbReference type="RefSeq" id="WP_224829881.1">
    <property type="nucleotide sequence ID" value="NZ_JAIVEF010000030.1"/>
</dbReference>
<dbReference type="InterPro" id="IPR041049">
    <property type="entry name" value="DUF5615"/>
</dbReference>
<sequence>MGYRILVDENTSPRVAETLRGRGHDAIHIHDALKEGADDRSISKYAHEHRYVILTHDDDFLLPEYRKDIAIFYYSDDTLTSYEIADRVDQVTQYVPDPSNLPAITNLGEWEG</sequence>
<dbReference type="AlphaFoldDB" id="A0ABD5QI88"/>
<dbReference type="Proteomes" id="UP001595925">
    <property type="component" value="Unassembled WGS sequence"/>
</dbReference>
<protein>
    <submittedName>
        <fullName evidence="2">DUF5615 family PIN-like protein</fullName>
    </submittedName>
</protein>
<organism evidence="2 3">
    <name type="scientific">Saliphagus infecundisoli</name>
    <dbReference type="NCBI Taxonomy" id="1849069"/>
    <lineage>
        <taxon>Archaea</taxon>
        <taxon>Methanobacteriati</taxon>
        <taxon>Methanobacteriota</taxon>
        <taxon>Stenosarchaea group</taxon>
        <taxon>Halobacteria</taxon>
        <taxon>Halobacteriales</taxon>
        <taxon>Natrialbaceae</taxon>
        <taxon>Saliphagus</taxon>
    </lineage>
</organism>
<keyword evidence="3" id="KW-1185">Reference proteome</keyword>
<dbReference type="Pfam" id="PF18480">
    <property type="entry name" value="DUF5615"/>
    <property type="match status" value="1"/>
</dbReference>
<evidence type="ECO:0000313" key="3">
    <source>
        <dbReference type="Proteomes" id="UP001595925"/>
    </source>
</evidence>
<evidence type="ECO:0000259" key="1">
    <source>
        <dbReference type="Pfam" id="PF18480"/>
    </source>
</evidence>
<comment type="caution">
    <text evidence="2">The sequence shown here is derived from an EMBL/GenBank/DDBJ whole genome shotgun (WGS) entry which is preliminary data.</text>
</comment>
<evidence type="ECO:0000313" key="2">
    <source>
        <dbReference type="EMBL" id="MFC4989269.1"/>
    </source>
</evidence>